<dbReference type="PROSITE" id="PS00152">
    <property type="entry name" value="ATPASE_ALPHA_BETA"/>
    <property type="match status" value="1"/>
</dbReference>
<dbReference type="PIRSF" id="PIRSF039114">
    <property type="entry name" value="V-ATPsynth_beta/V-ATPase_B"/>
    <property type="match status" value="1"/>
</dbReference>
<accession>A0A6F9D6N0</accession>
<name>A0A6F9D6N0_9ASCI</name>
<evidence type="ECO:0000256" key="4">
    <source>
        <dbReference type="ARBA" id="ARBA00023065"/>
    </source>
</evidence>
<dbReference type="GO" id="GO:0046961">
    <property type="term" value="F:proton-transporting ATPase activity, rotational mechanism"/>
    <property type="evidence" value="ECO:0007669"/>
    <property type="project" value="InterPro"/>
</dbReference>
<protein>
    <recommendedName>
        <fullName evidence="5">Vacuolar proton pump subunit B</fullName>
        <shortName evidence="5">V-ATPase subunit B</shortName>
    </recommendedName>
    <alternativeName>
        <fullName evidence="5">Vacuolar proton pump subunit B</fullName>
    </alternativeName>
</protein>
<evidence type="ECO:0000256" key="5">
    <source>
        <dbReference type="RuleBase" id="RU366021"/>
    </source>
</evidence>
<dbReference type="GO" id="GO:0033180">
    <property type="term" value="C:proton-transporting V-type ATPase, V1 domain"/>
    <property type="evidence" value="ECO:0007669"/>
    <property type="project" value="InterPro"/>
</dbReference>
<dbReference type="Pfam" id="PF22919">
    <property type="entry name" value="ATP-synt_VA_C"/>
    <property type="match status" value="1"/>
</dbReference>
<evidence type="ECO:0000313" key="9">
    <source>
        <dbReference type="EMBL" id="CAB3224643.1"/>
    </source>
</evidence>
<reference evidence="9" key="1">
    <citation type="submission" date="2020-04" db="EMBL/GenBank/DDBJ databases">
        <authorList>
            <person name="Neveu A P."/>
        </authorList>
    </citation>
    <scope>NUCLEOTIDE SEQUENCE</scope>
    <source>
        <tissue evidence="9">Whole embryo</tissue>
    </source>
</reference>
<dbReference type="InterPro" id="IPR005723">
    <property type="entry name" value="ATPase_V1-cplx_bsu"/>
</dbReference>
<dbReference type="GO" id="GO:0046034">
    <property type="term" value="P:ATP metabolic process"/>
    <property type="evidence" value="ECO:0007669"/>
    <property type="project" value="InterPro"/>
</dbReference>
<evidence type="ECO:0000256" key="2">
    <source>
        <dbReference type="ARBA" id="ARBA00022448"/>
    </source>
</evidence>
<evidence type="ECO:0000259" key="6">
    <source>
        <dbReference type="Pfam" id="PF00006"/>
    </source>
</evidence>
<sequence length="510" mass="56362">MQMSGGIDLAQLAASKEHALAVSRDYISQPRLTYQTVSGVNGPLVVLEKVKFAKFAEIVTLNLADGTQRSGKVLEVSGDKAVVQVFEGTSGIDAKHTTCEFTGDILRIATSEDMLGRIFNGSGKPIDKGPAVLPEDYLDIEGQPINPQSRIYPEEMIQTGISAIDTMNSIARGQKIPIFSANGLPHNEIAAQICRQGGLVKLPDKGVFDSHEDNFAIVFAAMGVNMEAARFFKSDFEQHGSMDNVCLFLNLANDPTIERIITPRIALTTAEFLAYQCEKHVLVILTDMSSYAEALREVSAAREEVPGRRGFPGYMYTDLATIYERAGRVNGRGGSITQIPILTMPNDDITHPIPDLTGYITEGQIYIDRQLHNRQIYPPINVLPSLSRLMKSAIGEGMTRKDHSDVSNQLYANYAIGKDVQAMKAVVGEEALTPDDMLYLEFLGKFEKTFISQGPYENRSVFDSLNIGWELLRIFPKEMLKRIPRSVINEYYPRKKATNPGQQEAAADDK</sequence>
<gene>
    <name evidence="9" type="primary">Atp6v1b2</name>
</gene>
<evidence type="ECO:0000259" key="7">
    <source>
        <dbReference type="Pfam" id="PF02874"/>
    </source>
</evidence>
<dbReference type="Pfam" id="PF02874">
    <property type="entry name" value="ATP-synt_ab_N"/>
    <property type="match status" value="1"/>
</dbReference>
<proteinExistence type="evidence at transcript level"/>
<dbReference type="Gene3D" id="3.40.50.12240">
    <property type="match status" value="1"/>
</dbReference>
<dbReference type="GO" id="GO:0007035">
    <property type="term" value="P:vacuolar acidification"/>
    <property type="evidence" value="ECO:0007669"/>
    <property type="project" value="TreeGrafter"/>
</dbReference>
<feature type="domain" description="ATPase F1/V1/A1 complex alpha/beta subunit N-terminal" evidence="7">
    <location>
        <begin position="37"/>
        <end position="103"/>
    </location>
</feature>
<dbReference type="SUPFAM" id="SSF52540">
    <property type="entry name" value="P-loop containing nucleoside triphosphate hydrolases"/>
    <property type="match status" value="1"/>
</dbReference>
<dbReference type="NCBIfam" id="NF003235">
    <property type="entry name" value="PRK04196.1"/>
    <property type="match status" value="1"/>
</dbReference>
<keyword evidence="2 5" id="KW-0813">Transport</keyword>
<feature type="domain" description="ATPase F1/V1/A1 complex alpha/beta subunit nucleotide-binding" evidence="6">
    <location>
        <begin position="160"/>
        <end position="387"/>
    </location>
</feature>
<keyword evidence="4 5" id="KW-0406">Ion transport</keyword>
<evidence type="ECO:0000259" key="8">
    <source>
        <dbReference type="Pfam" id="PF22919"/>
    </source>
</evidence>
<dbReference type="HAMAP" id="MF_00310">
    <property type="entry name" value="ATP_synth_B_arch"/>
    <property type="match status" value="1"/>
</dbReference>
<dbReference type="InterPro" id="IPR022879">
    <property type="entry name" value="V-ATPase_su_B/beta"/>
</dbReference>
<organism evidence="9">
    <name type="scientific">Phallusia mammillata</name>
    <dbReference type="NCBI Taxonomy" id="59560"/>
    <lineage>
        <taxon>Eukaryota</taxon>
        <taxon>Metazoa</taxon>
        <taxon>Chordata</taxon>
        <taxon>Tunicata</taxon>
        <taxon>Ascidiacea</taxon>
        <taxon>Phlebobranchia</taxon>
        <taxon>Ascidiidae</taxon>
        <taxon>Phallusia</taxon>
    </lineage>
</organism>
<feature type="domain" description="ATP synthase A/B type C-terminal" evidence="8">
    <location>
        <begin position="393"/>
        <end position="492"/>
    </location>
</feature>
<comment type="similarity">
    <text evidence="1 5">Belongs to the ATPase alpha/beta chains family.</text>
</comment>
<dbReference type="GO" id="GO:0005524">
    <property type="term" value="F:ATP binding"/>
    <property type="evidence" value="ECO:0007669"/>
    <property type="project" value="InterPro"/>
</dbReference>
<dbReference type="EMBL" id="LR783195">
    <property type="protein sequence ID" value="CAB3224643.1"/>
    <property type="molecule type" value="mRNA"/>
</dbReference>
<dbReference type="InterPro" id="IPR055190">
    <property type="entry name" value="ATP-synt_VA_C"/>
</dbReference>
<dbReference type="Pfam" id="PF00006">
    <property type="entry name" value="ATP-synt_ab"/>
    <property type="match status" value="1"/>
</dbReference>
<evidence type="ECO:0000256" key="3">
    <source>
        <dbReference type="ARBA" id="ARBA00022781"/>
    </source>
</evidence>
<dbReference type="InterPro" id="IPR000194">
    <property type="entry name" value="ATPase_F1/V1/A1_a/bsu_nucl-bd"/>
</dbReference>
<dbReference type="CDD" id="cd18112">
    <property type="entry name" value="ATP-synt_V_A-type_beta_C"/>
    <property type="match status" value="1"/>
</dbReference>
<dbReference type="AlphaFoldDB" id="A0A6F9D6N0"/>
<dbReference type="CDD" id="cd18118">
    <property type="entry name" value="ATP-synt_V_A-type_beta_N"/>
    <property type="match status" value="1"/>
</dbReference>
<comment type="subunit">
    <text evidence="5">V-ATPase is a heteromultimeric enzyme made up of two complexes: the ATP-hydrolytic V1 complex and the proton translocation V0 complex. The V1 complex consists of three catalytic AB heterodimers that form a heterohexamer, three peripheral stalks each consisting of EG heterodimers, one central rotor including subunits D and F, and the regulatory subunits C and H. The proton translocation complex V0 consists of the proton transport subunit a, a ring of proteolipid subunits c9c'', rotary subunit d, subunits e and f, and the accessory subunits.</text>
</comment>
<comment type="function">
    <text evidence="5">Non-catalytic subunit of the V1 complex of vacuolar(H+)-ATPase (V-ATPase), a multisubunit enzyme composed of a peripheral complex (V1) that hydrolyzes ATP and a membrane integral complex (V0) that translocates protons. V-ATPase is responsible for acidifying and maintaining the pH of intracellular compartments and in some cell types, is targeted to the plasma membrane, where it is responsible for acidifying the extracellular environment.</text>
</comment>
<dbReference type="InterPro" id="IPR004100">
    <property type="entry name" value="ATPase_F1/V1/A1_a/bsu_N"/>
</dbReference>
<dbReference type="PANTHER" id="PTHR43389">
    <property type="entry name" value="V-TYPE PROTON ATPASE SUBUNIT B"/>
    <property type="match status" value="1"/>
</dbReference>
<dbReference type="PANTHER" id="PTHR43389:SF4">
    <property type="entry name" value="V-TYPE PROTON ATPASE SUBUNIT B"/>
    <property type="match status" value="1"/>
</dbReference>
<dbReference type="NCBIfam" id="TIGR01040">
    <property type="entry name" value="V-ATPase_V1_B"/>
    <property type="match status" value="1"/>
</dbReference>
<dbReference type="CDD" id="cd01135">
    <property type="entry name" value="V_A-ATPase_B"/>
    <property type="match status" value="1"/>
</dbReference>
<dbReference type="FunFam" id="3.40.50.12240:FF:000001">
    <property type="entry name" value="V-type proton ATPase subunit B, brain"/>
    <property type="match status" value="1"/>
</dbReference>
<keyword evidence="3 5" id="KW-0375">Hydrogen ion transport</keyword>
<dbReference type="InterPro" id="IPR027417">
    <property type="entry name" value="P-loop_NTPase"/>
</dbReference>
<dbReference type="InterPro" id="IPR020003">
    <property type="entry name" value="ATPase_a/bsu_AS"/>
</dbReference>
<evidence type="ECO:0000256" key="1">
    <source>
        <dbReference type="ARBA" id="ARBA00008936"/>
    </source>
</evidence>